<dbReference type="Proteomes" id="UP001329915">
    <property type="component" value="Chromosome"/>
</dbReference>
<dbReference type="KEGG" id="dbc:MFMK1_002606"/>
<evidence type="ECO:0000313" key="4">
    <source>
        <dbReference type="Proteomes" id="UP001329915"/>
    </source>
</evidence>
<accession>A0AAU0UQG2</accession>
<gene>
    <name evidence="3" type="ORF">MFMK1_002606</name>
</gene>
<keyword evidence="4" id="KW-1185">Reference proteome</keyword>
<reference evidence="3 4" key="1">
    <citation type="submission" date="2023-04" db="EMBL/GenBank/DDBJ databases">
        <authorList>
            <person name="Hsu D."/>
        </authorList>
    </citation>
    <scope>NUCLEOTIDE SEQUENCE [LARGE SCALE GENOMIC DNA]</scope>
    <source>
        <strain evidence="3 4">MK1</strain>
    </source>
</reference>
<dbReference type="PANTHER" id="PTHR42730">
    <property type="entry name" value="2-OXOGLUTARATE SYNTHASE SUBUNIT KORC"/>
    <property type="match status" value="1"/>
</dbReference>
<organism evidence="3 4">
    <name type="scientific">Metallumcola ferriviriculae</name>
    <dbReference type="NCBI Taxonomy" id="3039180"/>
    <lineage>
        <taxon>Bacteria</taxon>
        <taxon>Bacillati</taxon>
        <taxon>Bacillota</taxon>
        <taxon>Clostridia</taxon>
        <taxon>Neomoorellales</taxon>
        <taxon>Desulfitibacteraceae</taxon>
        <taxon>Metallumcola</taxon>
    </lineage>
</organism>
<dbReference type="EMBL" id="CP121694">
    <property type="protein sequence ID" value="WRO22767.1"/>
    <property type="molecule type" value="Genomic_DNA"/>
</dbReference>
<dbReference type="InterPro" id="IPR019752">
    <property type="entry name" value="Pyrv/ketoisovalerate_OxRed_cat"/>
</dbReference>
<dbReference type="GO" id="GO:0016903">
    <property type="term" value="F:oxidoreductase activity, acting on the aldehyde or oxo group of donors"/>
    <property type="evidence" value="ECO:0007669"/>
    <property type="project" value="InterPro"/>
</dbReference>
<evidence type="ECO:0000259" key="2">
    <source>
        <dbReference type="Pfam" id="PF01558"/>
    </source>
</evidence>
<keyword evidence="1" id="KW-0560">Oxidoreductase</keyword>
<dbReference type="RefSeq" id="WP_366922165.1">
    <property type="nucleotide sequence ID" value="NZ_CP121694.1"/>
</dbReference>
<dbReference type="PANTHER" id="PTHR42730:SF1">
    <property type="entry name" value="2-OXOGLUTARATE SYNTHASE SUBUNIT KORC"/>
    <property type="match status" value="1"/>
</dbReference>
<dbReference type="SUPFAM" id="SSF53323">
    <property type="entry name" value="Pyruvate-ferredoxin oxidoreductase, PFOR, domain III"/>
    <property type="match status" value="1"/>
</dbReference>
<dbReference type="Pfam" id="PF01558">
    <property type="entry name" value="POR"/>
    <property type="match status" value="1"/>
</dbReference>
<proteinExistence type="predicted"/>
<dbReference type="InterPro" id="IPR002869">
    <property type="entry name" value="Pyrv_flavodox_OxRed_cen"/>
</dbReference>
<evidence type="ECO:0000313" key="3">
    <source>
        <dbReference type="EMBL" id="WRO22767.1"/>
    </source>
</evidence>
<dbReference type="Gene3D" id="3.40.920.10">
    <property type="entry name" value="Pyruvate-ferredoxin oxidoreductase, PFOR, domain III"/>
    <property type="match status" value="1"/>
</dbReference>
<evidence type="ECO:0000256" key="1">
    <source>
        <dbReference type="ARBA" id="ARBA00023002"/>
    </source>
</evidence>
<dbReference type="AlphaFoldDB" id="A0AAU0UQG2"/>
<protein>
    <submittedName>
        <fullName evidence="3">2-oxoacid:acceptor oxidoreductase family protein</fullName>
    </submittedName>
</protein>
<dbReference type="InterPro" id="IPR052554">
    <property type="entry name" value="2-oxoglutarate_synth_KorC"/>
</dbReference>
<name>A0AAU0UQG2_9FIRM</name>
<sequence>MLKCEVGQMGKANQVILAGIGGQGLILGGHILAHAAMIEGKNVVQSKSYGTQSRGGHSQTEVIIADDPIYYPYCDSPDIVLTLSQQAYDKYWDQVPEDCLIIYDKDLVNVQHRDKQVGYSLRNQALDLGKEQVMNILSLGFIIKHMPFLKQETIEESIRHELPEKLHSLNVHTFRVGLGVEE</sequence>
<feature type="domain" description="Pyruvate/ketoisovalerate oxidoreductase catalytic" evidence="2">
    <location>
        <begin position="21"/>
        <end position="177"/>
    </location>
</feature>